<keyword evidence="1" id="KW-1133">Transmembrane helix</keyword>
<name>A0A5B7HG00_PORTR</name>
<keyword evidence="1" id="KW-0812">Transmembrane</keyword>
<evidence type="ECO:0000313" key="3">
    <source>
        <dbReference type="Proteomes" id="UP000324222"/>
    </source>
</evidence>
<dbReference type="Proteomes" id="UP000324222">
    <property type="component" value="Unassembled WGS sequence"/>
</dbReference>
<evidence type="ECO:0000313" key="2">
    <source>
        <dbReference type="EMBL" id="MPC69093.1"/>
    </source>
</evidence>
<dbReference type="AlphaFoldDB" id="A0A5B7HG00"/>
<comment type="caution">
    <text evidence="2">The sequence shown here is derived from an EMBL/GenBank/DDBJ whole genome shotgun (WGS) entry which is preliminary data.</text>
</comment>
<dbReference type="EMBL" id="VSRR010028872">
    <property type="protein sequence ID" value="MPC69093.1"/>
    <property type="molecule type" value="Genomic_DNA"/>
</dbReference>
<feature type="transmembrane region" description="Helical" evidence="1">
    <location>
        <begin position="21"/>
        <end position="46"/>
    </location>
</feature>
<protein>
    <submittedName>
        <fullName evidence="2">Uncharacterized protein</fullName>
    </submittedName>
</protein>
<evidence type="ECO:0000256" key="1">
    <source>
        <dbReference type="SAM" id="Phobius"/>
    </source>
</evidence>
<keyword evidence="1" id="KW-0472">Membrane</keyword>
<keyword evidence="3" id="KW-1185">Reference proteome</keyword>
<reference evidence="2 3" key="1">
    <citation type="submission" date="2019-05" db="EMBL/GenBank/DDBJ databases">
        <title>Another draft genome of Portunus trituberculatus and its Hox gene families provides insights of decapod evolution.</title>
        <authorList>
            <person name="Jeong J.-H."/>
            <person name="Song I."/>
            <person name="Kim S."/>
            <person name="Choi T."/>
            <person name="Kim D."/>
            <person name="Ryu S."/>
            <person name="Kim W."/>
        </authorList>
    </citation>
    <scope>NUCLEOTIDE SEQUENCE [LARGE SCALE GENOMIC DNA]</scope>
    <source>
        <tissue evidence="2">Muscle</tissue>
    </source>
</reference>
<sequence>MIQRRVETKKERVGGTTTSCNVLVAAVVVLVVVVLVEVVVVLWVGWSECTEAIEEARSTRWAVSGGDPVVQGGKSTGVKITGL</sequence>
<gene>
    <name evidence="2" type="ORF">E2C01_063308</name>
</gene>
<organism evidence="2 3">
    <name type="scientific">Portunus trituberculatus</name>
    <name type="common">Swimming crab</name>
    <name type="synonym">Neptunus trituberculatus</name>
    <dbReference type="NCBI Taxonomy" id="210409"/>
    <lineage>
        <taxon>Eukaryota</taxon>
        <taxon>Metazoa</taxon>
        <taxon>Ecdysozoa</taxon>
        <taxon>Arthropoda</taxon>
        <taxon>Crustacea</taxon>
        <taxon>Multicrustacea</taxon>
        <taxon>Malacostraca</taxon>
        <taxon>Eumalacostraca</taxon>
        <taxon>Eucarida</taxon>
        <taxon>Decapoda</taxon>
        <taxon>Pleocyemata</taxon>
        <taxon>Brachyura</taxon>
        <taxon>Eubrachyura</taxon>
        <taxon>Portunoidea</taxon>
        <taxon>Portunidae</taxon>
        <taxon>Portuninae</taxon>
        <taxon>Portunus</taxon>
    </lineage>
</organism>
<proteinExistence type="predicted"/>
<accession>A0A5B7HG00</accession>